<evidence type="ECO:0000313" key="8">
    <source>
        <dbReference type="EMBL" id="TVY73205.1"/>
    </source>
</evidence>
<dbReference type="AlphaFoldDB" id="A0A8T9C164"/>
<keyword evidence="4" id="KW-0560">Oxidoreductase</keyword>
<name>A0A8T9C164_9HELO</name>
<dbReference type="OrthoDB" id="16820at2759"/>
<comment type="similarity">
    <text evidence="1">Belongs to the paxM FAD-dependent monooxygenase family.</text>
</comment>
<dbReference type="GO" id="GO:0071949">
    <property type="term" value="F:FAD binding"/>
    <property type="evidence" value="ECO:0007669"/>
    <property type="project" value="InterPro"/>
</dbReference>
<keyword evidence="5 8" id="KW-0503">Monooxygenase</keyword>
<dbReference type="Pfam" id="PF01494">
    <property type="entry name" value="FAD_binding_3"/>
    <property type="match status" value="1"/>
</dbReference>
<keyword evidence="2" id="KW-0285">Flavoprotein</keyword>
<keyword evidence="6" id="KW-1133">Transmembrane helix</keyword>
<evidence type="ECO:0000256" key="6">
    <source>
        <dbReference type="SAM" id="Phobius"/>
    </source>
</evidence>
<reference evidence="8 9" key="1">
    <citation type="submission" date="2018-05" db="EMBL/GenBank/DDBJ databases">
        <title>Genome sequencing and assembly of the regulated plant pathogen Lachnellula willkommii and related sister species for the development of diagnostic species identification markers.</title>
        <authorList>
            <person name="Giroux E."/>
            <person name="Bilodeau G."/>
        </authorList>
    </citation>
    <scope>NUCLEOTIDE SEQUENCE [LARGE SCALE GENOMIC DNA]</scope>
    <source>
        <strain evidence="8 9">CBS 268.59</strain>
    </source>
</reference>
<keyword evidence="6" id="KW-0812">Transmembrane</keyword>
<evidence type="ECO:0000256" key="5">
    <source>
        <dbReference type="ARBA" id="ARBA00023033"/>
    </source>
</evidence>
<feature type="domain" description="FAD-binding" evidence="7">
    <location>
        <begin position="39"/>
        <end position="185"/>
    </location>
</feature>
<organism evidence="8 9">
    <name type="scientific">Lachnellula suecica</name>
    <dbReference type="NCBI Taxonomy" id="602035"/>
    <lineage>
        <taxon>Eukaryota</taxon>
        <taxon>Fungi</taxon>
        <taxon>Dikarya</taxon>
        <taxon>Ascomycota</taxon>
        <taxon>Pezizomycotina</taxon>
        <taxon>Leotiomycetes</taxon>
        <taxon>Helotiales</taxon>
        <taxon>Lachnaceae</taxon>
        <taxon>Lachnellula</taxon>
    </lineage>
</organism>
<proteinExistence type="inferred from homology"/>
<dbReference type="PANTHER" id="PTHR13789:SF242">
    <property type="entry name" value="FAD-BINDING DOMAIN-CONTAINING PROTEIN"/>
    <property type="match status" value="1"/>
</dbReference>
<dbReference type="GO" id="GO:0004497">
    <property type="term" value="F:monooxygenase activity"/>
    <property type="evidence" value="ECO:0007669"/>
    <property type="project" value="UniProtKB-KW"/>
</dbReference>
<sequence length="200" mass="21645">MPVTPIAAKEKIQRDAASKLKVSEQNNHLTSPFITNKHQIIIVGAGLGGLGAAIALLLAGHDVEVFEAASEIGEVGAGIQILPNSSRVLQSWGMKDALEKYATKPSQVNMRHWKGGIISSMNFAASAAQYPGTFYWDFHRANLHKCLLERAVELGARTRVNARVTDVRVSRNGETATVVLQNGERHVADLVVELMALIVV</sequence>
<dbReference type="SUPFAM" id="SSF51905">
    <property type="entry name" value="FAD/NAD(P)-binding domain"/>
    <property type="match status" value="1"/>
</dbReference>
<comment type="caution">
    <text evidence="8">The sequence shown here is derived from an EMBL/GenBank/DDBJ whole genome shotgun (WGS) entry which is preliminary data.</text>
</comment>
<gene>
    <name evidence="8" type="primary">OpS4_9</name>
    <name evidence="8" type="ORF">LSUE1_G004988</name>
</gene>
<keyword evidence="9" id="KW-1185">Reference proteome</keyword>
<dbReference type="InterPro" id="IPR036188">
    <property type="entry name" value="FAD/NAD-bd_sf"/>
</dbReference>
<evidence type="ECO:0000259" key="7">
    <source>
        <dbReference type="Pfam" id="PF01494"/>
    </source>
</evidence>
<evidence type="ECO:0000256" key="4">
    <source>
        <dbReference type="ARBA" id="ARBA00023002"/>
    </source>
</evidence>
<dbReference type="InterPro" id="IPR002938">
    <property type="entry name" value="FAD-bd"/>
</dbReference>
<keyword evidence="6" id="KW-0472">Membrane</keyword>
<evidence type="ECO:0000256" key="3">
    <source>
        <dbReference type="ARBA" id="ARBA00022827"/>
    </source>
</evidence>
<dbReference type="Proteomes" id="UP000469558">
    <property type="component" value="Unassembled WGS sequence"/>
</dbReference>
<feature type="transmembrane region" description="Helical" evidence="6">
    <location>
        <begin position="40"/>
        <end position="59"/>
    </location>
</feature>
<evidence type="ECO:0000256" key="2">
    <source>
        <dbReference type="ARBA" id="ARBA00022630"/>
    </source>
</evidence>
<evidence type="ECO:0000256" key="1">
    <source>
        <dbReference type="ARBA" id="ARBA00007992"/>
    </source>
</evidence>
<protein>
    <submittedName>
        <fullName evidence="8">FAD-dependent monooxygenase OpS4</fullName>
    </submittedName>
</protein>
<dbReference type="EMBL" id="QGMK01001154">
    <property type="protein sequence ID" value="TVY73205.1"/>
    <property type="molecule type" value="Genomic_DNA"/>
</dbReference>
<evidence type="ECO:0000313" key="9">
    <source>
        <dbReference type="Proteomes" id="UP000469558"/>
    </source>
</evidence>
<keyword evidence="3" id="KW-0274">FAD</keyword>
<dbReference type="Gene3D" id="3.50.50.60">
    <property type="entry name" value="FAD/NAD(P)-binding domain"/>
    <property type="match status" value="1"/>
</dbReference>
<dbReference type="PANTHER" id="PTHR13789">
    <property type="entry name" value="MONOOXYGENASE"/>
    <property type="match status" value="1"/>
</dbReference>
<dbReference type="InterPro" id="IPR050493">
    <property type="entry name" value="FAD-dep_Monooxygenase_BioMet"/>
</dbReference>
<accession>A0A8T9C164</accession>